<protein>
    <submittedName>
        <fullName evidence="2">Putative nucleotidyltransferase with HDIG domain</fullName>
    </submittedName>
</protein>
<name>A0A4R1MDE9_9FIRM</name>
<dbReference type="PANTHER" id="PTHR43155">
    <property type="entry name" value="CYCLIC DI-GMP PHOSPHODIESTERASE PA4108-RELATED"/>
    <property type="match status" value="1"/>
</dbReference>
<accession>A0A4R1MDE9</accession>
<dbReference type="AlphaFoldDB" id="A0A4R1MDE9"/>
<comment type="caution">
    <text evidence="2">The sequence shown here is derived from an EMBL/GenBank/DDBJ whole genome shotgun (WGS) entry which is preliminary data.</text>
</comment>
<reference evidence="2 3" key="1">
    <citation type="submission" date="2019-03" db="EMBL/GenBank/DDBJ databases">
        <title>Genomic Encyclopedia of Type Strains, Phase IV (KMG-IV): sequencing the most valuable type-strain genomes for metagenomic binning, comparative biology and taxonomic classification.</title>
        <authorList>
            <person name="Goeker M."/>
        </authorList>
    </citation>
    <scope>NUCLEOTIDE SEQUENCE [LARGE SCALE GENOMIC DNA]</scope>
    <source>
        <strain evidence="2 3">DSM 24176</strain>
    </source>
</reference>
<dbReference type="InterPro" id="IPR037522">
    <property type="entry name" value="HD_GYP_dom"/>
</dbReference>
<proteinExistence type="predicted"/>
<feature type="domain" description="HD-GYP" evidence="1">
    <location>
        <begin position="124"/>
        <end position="319"/>
    </location>
</feature>
<dbReference type="EMBL" id="SMGQ01000015">
    <property type="protein sequence ID" value="TCK90486.1"/>
    <property type="molecule type" value="Genomic_DNA"/>
</dbReference>
<sequence>MKEFTAKRIPIEKIEIGMQLADDVINSSGMLLIPKNTIITQKHIFRMQLYQIISVVIKIFKEPSVKTKKIETNVVNEKKSIAYEKFNAQYTKAENAVQEKLTSISEGDDLQINDLFSVSEEILNTLETKSDLFNYINNLKTVDNHTYTHSINVSMLCNVFAQWLHMTKEQVENLTVAGLLHDIGKMQIDDKILNKPGKLTEEEFDQIKQHTLMGYNMVKNSKLPYDVKMGILSHHEKFDGSGYPFGLKDEQIHEFGKIIAIADIYDAMTSDRSYHRKFSPFKVIKIFEQESYGLLDTKYLFVFLENIAHNYLDSDVRLSTGEVGKIVFIHNAHPSRPIVQIDNVMIDLQQEVNVEIEEIL</sequence>
<dbReference type="NCBIfam" id="TIGR00277">
    <property type="entry name" value="HDIG"/>
    <property type="match status" value="1"/>
</dbReference>
<dbReference type="GO" id="GO:0016740">
    <property type="term" value="F:transferase activity"/>
    <property type="evidence" value="ECO:0007669"/>
    <property type="project" value="UniProtKB-KW"/>
</dbReference>
<dbReference type="OrthoDB" id="9804747at2"/>
<dbReference type="Proteomes" id="UP000294545">
    <property type="component" value="Unassembled WGS sequence"/>
</dbReference>
<evidence type="ECO:0000313" key="2">
    <source>
        <dbReference type="EMBL" id="TCK90486.1"/>
    </source>
</evidence>
<dbReference type="PANTHER" id="PTHR43155:SF2">
    <property type="entry name" value="CYCLIC DI-GMP PHOSPHODIESTERASE PA4108"/>
    <property type="match status" value="1"/>
</dbReference>
<evidence type="ECO:0000259" key="1">
    <source>
        <dbReference type="PROSITE" id="PS51832"/>
    </source>
</evidence>
<keyword evidence="3" id="KW-1185">Reference proteome</keyword>
<dbReference type="RefSeq" id="WP_132282938.1">
    <property type="nucleotide sequence ID" value="NZ_SMGQ01000015.1"/>
</dbReference>
<dbReference type="Pfam" id="PF13487">
    <property type="entry name" value="HD_5"/>
    <property type="match status" value="1"/>
</dbReference>
<dbReference type="Gene3D" id="1.10.3210.10">
    <property type="entry name" value="Hypothetical protein af1432"/>
    <property type="match status" value="1"/>
</dbReference>
<dbReference type="SMART" id="SM00471">
    <property type="entry name" value="HDc"/>
    <property type="match status" value="1"/>
</dbReference>
<dbReference type="SUPFAM" id="SSF109604">
    <property type="entry name" value="HD-domain/PDEase-like"/>
    <property type="match status" value="1"/>
</dbReference>
<dbReference type="InterPro" id="IPR003607">
    <property type="entry name" value="HD/PDEase_dom"/>
</dbReference>
<dbReference type="InterPro" id="IPR006675">
    <property type="entry name" value="HDIG_dom"/>
</dbReference>
<dbReference type="PROSITE" id="PS51832">
    <property type="entry name" value="HD_GYP"/>
    <property type="match status" value="1"/>
</dbReference>
<gene>
    <name evidence="2" type="ORF">EDC19_2248</name>
</gene>
<organism evidence="2 3">
    <name type="scientific">Natranaerovirga hydrolytica</name>
    <dbReference type="NCBI Taxonomy" id="680378"/>
    <lineage>
        <taxon>Bacteria</taxon>
        <taxon>Bacillati</taxon>
        <taxon>Bacillota</taxon>
        <taxon>Clostridia</taxon>
        <taxon>Lachnospirales</taxon>
        <taxon>Natranaerovirgaceae</taxon>
        <taxon>Natranaerovirga</taxon>
    </lineage>
</organism>
<evidence type="ECO:0000313" key="3">
    <source>
        <dbReference type="Proteomes" id="UP000294545"/>
    </source>
</evidence>
<keyword evidence="2" id="KW-0808">Transferase</keyword>
<dbReference type="CDD" id="cd00077">
    <property type="entry name" value="HDc"/>
    <property type="match status" value="1"/>
</dbReference>